<proteinExistence type="predicted"/>
<dbReference type="AlphaFoldDB" id="A0A0V1DNW0"/>
<evidence type="ECO:0000313" key="2">
    <source>
        <dbReference type="Proteomes" id="UP000054632"/>
    </source>
</evidence>
<accession>A0A0V1DNW0</accession>
<organism evidence="1 2">
    <name type="scientific">Trichinella pseudospiralis</name>
    <name type="common">Parasitic roundworm</name>
    <dbReference type="NCBI Taxonomy" id="6337"/>
    <lineage>
        <taxon>Eukaryota</taxon>
        <taxon>Metazoa</taxon>
        <taxon>Ecdysozoa</taxon>
        <taxon>Nematoda</taxon>
        <taxon>Enoplea</taxon>
        <taxon>Dorylaimia</taxon>
        <taxon>Trichinellida</taxon>
        <taxon>Trichinellidae</taxon>
        <taxon>Trichinella</taxon>
    </lineage>
</organism>
<sequence length="38" mass="4305">LWFLFSHTVSTLYTGIKQDSSSRGLLGSSKKYTIVFVH</sequence>
<gene>
    <name evidence="1" type="ORF">T4A_4417</name>
</gene>
<dbReference type="Proteomes" id="UP000054632">
    <property type="component" value="Unassembled WGS sequence"/>
</dbReference>
<reference evidence="1 2" key="1">
    <citation type="submission" date="2015-01" db="EMBL/GenBank/DDBJ databases">
        <title>Evolution of Trichinella species and genotypes.</title>
        <authorList>
            <person name="Korhonen P.K."/>
            <person name="Edoardo P."/>
            <person name="Giuseppe L.R."/>
            <person name="Gasser R.B."/>
        </authorList>
    </citation>
    <scope>NUCLEOTIDE SEQUENCE [LARGE SCALE GENOMIC DNA]</scope>
    <source>
        <strain evidence="1">ISS13</strain>
    </source>
</reference>
<feature type="non-terminal residue" evidence="1">
    <location>
        <position position="1"/>
    </location>
</feature>
<comment type="caution">
    <text evidence="1">The sequence shown here is derived from an EMBL/GenBank/DDBJ whole genome shotgun (WGS) entry which is preliminary data.</text>
</comment>
<name>A0A0V1DNW0_TRIPS</name>
<protein>
    <submittedName>
        <fullName evidence="1">Uncharacterized protein</fullName>
    </submittedName>
</protein>
<evidence type="ECO:0000313" key="1">
    <source>
        <dbReference type="EMBL" id="KRY63244.1"/>
    </source>
</evidence>
<dbReference type="EMBL" id="JYDR01001394">
    <property type="protein sequence ID" value="KRY63244.1"/>
    <property type="molecule type" value="Genomic_DNA"/>
</dbReference>
<feature type="non-terminal residue" evidence="1">
    <location>
        <position position="38"/>
    </location>
</feature>